<name>A0A2H4SF49_CORMI</name>
<feature type="compositionally biased region" description="Basic residues" evidence="1">
    <location>
        <begin position="123"/>
        <end position="132"/>
    </location>
</feature>
<dbReference type="EMBL" id="CP023324">
    <property type="protein sequence ID" value="ATY61738.1"/>
    <property type="molecule type" value="Genomic_DNA"/>
</dbReference>
<feature type="compositionally biased region" description="Polar residues" evidence="1">
    <location>
        <begin position="522"/>
        <end position="554"/>
    </location>
</feature>
<dbReference type="VEuPathDB" id="FungiDB:A9K55_008126"/>
<gene>
    <name evidence="2" type="ORF">A9K55_008126</name>
</gene>
<feature type="compositionally biased region" description="Basic and acidic residues" evidence="1">
    <location>
        <begin position="397"/>
        <end position="408"/>
    </location>
</feature>
<evidence type="ECO:0000256" key="1">
    <source>
        <dbReference type="SAM" id="MobiDB-lite"/>
    </source>
</evidence>
<feature type="compositionally biased region" description="Basic and acidic residues" evidence="1">
    <location>
        <begin position="628"/>
        <end position="639"/>
    </location>
</feature>
<reference evidence="2 3" key="1">
    <citation type="journal article" date="2017" name="BMC Genomics">
        <title>Chromosome level assembly and secondary metabolite potential of the parasitic fungus Cordyceps militaris.</title>
        <authorList>
            <person name="Kramer G.J."/>
            <person name="Nodwell J.R."/>
        </authorList>
    </citation>
    <scope>NUCLEOTIDE SEQUENCE [LARGE SCALE GENOMIC DNA]</scope>
    <source>
        <strain evidence="2 3">ATCC 34164</strain>
    </source>
</reference>
<evidence type="ECO:0000313" key="2">
    <source>
        <dbReference type="EMBL" id="ATY61738.1"/>
    </source>
</evidence>
<feature type="compositionally biased region" description="Polar residues" evidence="1">
    <location>
        <begin position="458"/>
        <end position="473"/>
    </location>
</feature>
<accession>A0A2H4SF49</accession>
<feature type="region of interest" description="Disordered" evidence="1">
    <location>
        <begin position="588"/>
        <end position="656"/>
    </location>
</feature>
<feature type="compositionally biased region" description="Polar residues" evidence="1">
    <location>
        <begin position="486"/>
        <end position="515"/>
    </location>
</feature>
<feature type="region of interest" description="Disordered" evidence="1">
    <location>
        <begin position="235"/>
        <end position="554"/>
    </location>
</feature>
<feature type="compositionally biased region" description="Polar residues" evidence="1">
    <location>
        <begin position="423"/>
        <end position="440"/>
    </location>
</feature>
<sequence>MDCKIRCAAALAHMEGALGLPFPNDAHHFALPTLERRLAAIEREIGGITSPPPSETFSWNGLVWRLWRARSYSGALNDIEPISESYIREMAGTLAPDVTVAHLMRAADSVAPVLPPLRCTRGGGKKKKKKKQQQQQQEQQPGSGEAAADDECNDCMLAAVQKLAFVAGHFGIHPTFDVLSKNSGYAFAWCVTIEAEKRVRRLFDSAGSEEPLYSTTSAREEDRDAQDTFFYSASQNGAAREAPRARATSRRPYNVPRSNDRGAARASAQFHSPLSDLVHGDARYTNGEGPARPTAKVRSPMSIFFDELPPPANGEDADRVAAQGRSPPSLLRGDHFDGSGGDVHRRRSPTTDDDSRSNVGGAVQNDDNRKEAARPDYAARRNSYSGIGRGSPAHQPSHRERDRAETPDRYYPPRADLNRNRPQKASYNENHPLRGTTNCHSHLRAASSPTMDRAPTPHQGNRPTFPSRLNTSHPVAPKESSALGAASNQNVNRASASVNRQSNPPQVQFTDNTKQAPPPLENSPQNADSYPTTKHASGRSRSNGGQNDPSNQTISQVGEFDFGISPVNVSDDSVGPEQVRHYNMPRHVANDHGRQRSAPDPISVPTSGIPPPENHNTAPRPPRPNPLRMHDTSRPEPPARGRKSKKSGCGPREPDVGRVRCRRSRLRRGEVGSVGHLSRWRWVKISSRWTVKDGSSRSTYDFSEGLVAMKVVAHNERCIRRGRDSQMQYYPGALLPNPVCYLDSACLEGWHRSPLANTTHDYYVANIEEGTTVRERSVGIKSPPPLETLSRNGCGGCGTIRESTAYSVLQLAVAGEISWLFLLSLDHGRGLCLRGRGIVVAKSRPHRKRPRWHHPRQVGWRHLFLLVIMSRMARTDTRREPANRPTWLSRLWFWRSKKAKASKRHCSSREIID</sequence>
<evidence type="ECO:0000313" key="3">
    <source>
        <dbReference type="Proteomes" id="UP000323067"/>
    </source>
</evidence>
<feature type="compositionally biased region" description="Pro residues" evidence="1">
    <location>
        <begin position="608"/>
        <end position="625"/>
    </location>
</feature>
<proteinExistence type="predicted"/>
<protein>
    <submittedName>
        <fullName evidence="2">Uncharacterized protein</fullName>
    </submittedName>
</protein>
<dbReference type="VEuPathDB" id="FungiDB:CCM_06780"/>
<dbReference type="AlphaFoldDB" id="A0A2H4SF49"/>
<dbReference type="OrthoDB" id="4940277at2759"/>
<feature type="compositionally biased region" description="Basic and acidic residues" evidence="1">
    <location>
        <begin position="366"/>
        <end position="379"/>
    </location>
</feature>
<dbReference type="Proteomes" id="UP000323067">
    <property type="component" value="Chromosome vii"/>
</dbReference>
<feature type="region of interest" description="Disordered" evidence="1">
    <location>
        <begin position="115"/>
        <end position="148"/>
    </location>
</feature>
<organism evidence="2 3">
    <name type="scientific">Cordyceps militaris</name>
    <name type="common">Caterpillar fungus</name>
    <name type="synonym">Clavaria militaris</name>
    <dbReference type="NCBI Taxonomy" id="73501"/>
    <lineage>
        <taxon>Eukaryota</taxon>
        <taxon>Fungi</taxon>
        <taxon>Dikarya</taxon>
        <taxon>Ascomycota</taxon>
        <taxon>Pezizomycotina</taxon>
        <taxon>Sordariomycetes</taxon>
        <taxon>Hypocreomycetidae</taxon>
        <taxon>Hypocreales</taxon>
        <taxon>Cordycipitaceae</taxon>
        <taxon>Cordyceps</taxon>
    </lineage>
</organism>